<comment type="caution">
    <text evidence="5">The sequence shown here is derived from an EMBL/GenBank/DDBJ whole genome shotgun (WGS) entry which is preliminary data.</text>
</comment>
<dbReference type="GO" id="GO:0004190">
    <property type="term" value="F:aspartic-type endopeptidase activity"/>
    <property type="evidence" value="ECO:0007669"/>
    <property type="project" value="UniProtKB-KW"/>
</dbReference>
<name>A0A420ZBR6_UNCK3</name>
<evidence type="ECO:0000313" key="5">
    <source>
        <dbReference type="EMBL" id="RLC36572.1"/>
    </source>
</evidence>
<dbReference type="Pfam" id="PF01750">
    <property type="entry name" value="HycI"/>
    <property type="match status" value="1"/>
</dbReference>
<keyword evidence="4" id="KW-0378">Hydrolase</keyword>
<dbReference type="EMBL" id="QMNG01000045">
    <property type="protein sequence ID" value="RLC36572.1"/>
    <property type="molecule type" value="Genomic_DNA"/>
</dbReference>
<dbReference type="Gene3D" id="3.40.50.1450">
    <property type="entry name" value="HybD-like"/>
    <property type="match status" value="1"/>
</dbReference>
<dbReference type="GO" id="GO:0016485">
    <property type="term" value="P:protein processing"/>
    <property type="evidence" value="ECO:0007669"/>
    <property type="project" value="TreeGrafter"/>
</dbReference>
<keyword evidence="3" id="KW-0064">Aspartyl protease</keyword>
<organism evidence="5 6">
    <name type="scientific">candidate division Kazan bacterium</name>
    <dbReference type="NCBI Taxonomy" id="2202143"/>
    <lineage>
        <taxon>Bacteria</taxon>
        <taxon>Bacteria division Kazan-3B-28</taxon>
    </lineage>
</organism>
<evidence type="ECO:0000256" key="1">
    <source>
        <dbReference type="ARBA" id="ARBA00006814"/>
    </source>
</evidence>
<proteinExistence type="inferred from homology"/>
<evidence type="ECO:0000313" key="6">
    <source>
        <dbReference type="Proteomes" id="UP000281261"/>
    </source>
</evidence>
<gene>
    <name evidence="5" type="ORF">DRH29_04325</name>
</gene>
<reference evidence="5 6" key="1">
    <citation type="submission" date="2018-06" db="EMBL/GenBank/DDBJ databases">
        <title>Extensive metabolic versatility and redundancy in microbially diverse, dynamic hydrothermal sediments.</title>
        <authorList>
            <person name="Dombrowski N."/>
            <person name="Teske A."/>
            <person name="Baker B.J."/>
        </authorList>
    </citation>
    <scope>NUCLEOTIDE SEQUENCE [LARGE SCALE GENOMIC DNA]</scope>
    <source>
        <strain evidence="5">B79_G16</strain>
    </source>
</reference>
<keyword evidence="2" id="KW-0645">Protease</keyword>
<evidence type="ECO:0000256" key="3">
    <source>
        <dbReference type="ARBA" id="ARBA00022750"/>
    </source>
</evidence>
<evidence type="ECO:0000256" key="2">
    <source>
        <dbReference type="ARBA" id="ARBA00022670"/>
    </source>
</evidence>
<dbReference type="InterPro" id="IPR000671">
    <property type="entry name" value="Peptidase_A31"/>
</dbReference>
<comment type="similarity">
    <text evidence="1">Belongs to the peptidase A31 family.</text>
</comment>
<dbReference type="PRINTS" id="PR00446">
    <property type="entry name" value="HYDRGNUPTAKE"/>
</dbReference>
<protein>
    <submittedName>
        <fullName evidence="5">Ni,Fe-hydrogenase maturation factor</fullName>
    </submittedName>
</protein>
<dbReference type="CDD" id="cd06062">
    <property type="entry name" value="H2MP_MemB-H2up"/>
    <property type="match status" value="1"/>
</dbReference>
<dbReference type="NCBIfam" id="TIGR00072">
    <property type="entry name" value="hydrog_prot"/>
    <property type="match status" value="1"/>
</dbReference>
<dbReference type="PANTHER" id="PTHR30302:SF1">
    <property type="entry name" value="HYDROGENASE 2 MATURATION PROTEASE"/>
    <property type="match status" value="1"/>
</dbReference>
<dbReference type="Proteomes" id="UP000281261">
    <property type="component" value="Unassembled WGS sequence"/>
</dbReference>
<dbReference type="PANTHER" id="PTHR30302">
    <property type="entry name" value="HYDROGENASE 1 MATURATION PROTEASE"/>
    <property type="match status" value="1"/>
</dbReference>
<evidence type="ECO:0000256" key="4">
    <source>
        <dbReference type="ARBA" id="ARBA00022801"/>
    </source>
</evidence>
<dbReference type="GO" id="GO:0008047">
    <property type="term" value="F:enzyme activator activity"/>
    <property type="evidence" value="ECO:0007669"/>
    <property type="project" value="InterPro"/>
</dbReference>
<dbReference type="InterPro" id="IPR023430">
    <property type="entry name" value="Pept_HybD-like_dom_sf"/>
</dbReference>
<accession>A0A420ZBR6</accession>
<dbReference type="AlphaFoldDB" id="A0A420ZBR6"/>
<dbReference type="SUPFAM" id="SSF53163">
    <property type="entry name" value="HybD-like"/>
    <property type="match status" value="1"/>
</dbReference>
<sequence length="153" mass="16570">MMPKVLIMGVGNILLKDEGIGVHIARELEKLSLPEGAKVFDGGTGGLSLIDLMKETPRVIFLDAVEMGKKPGAVMRFTLPEVKMATDKIKFSLHQVGLPEVLLLASLLGVSPEVVIFGIQPKDLGWGTGLSPELKKAVPEIVKSVLKEVYKHF</sequence>